<dbReference type="AlphaFoldDB" id="A0A7Y8GVT5"/>
<protein>
    <submittedName>
        <fullName evidence="6">Crp/Fnr family transcriptional regulator</fullName>
    </submittedName>
</protein>
<dbReference type="InterPro" id="IPR036390">
    <property type="entry name" value="WH_DNA-bd_sf"/>
</dbReference>
<dbReference type="InterPro" id="IPR018490">
    <property type="entry name" value="cNMP-bd_dom_sf"/>
</dbReference>
<evidence type="ECO:0000259" key="4">
    <source>
        <dbReference type="PROSITE" id="PS50042"/>
    </source>
</evidence>
<evidence type="ECO:0000256" key="2">
    <source>
        <dbReference type="ARBA" id="ARBA00023125"/>
    </source>
</evidence>
<feature type="domain" description="Cyclic nucleotide-binding" evidence="4">
    <location>
        <begin position="30"/>
        <end position="109"/>
    </location>
</feature>
<dbReference type="SUPFAM" id="SSF51206">
    <property type="entry name" value="cAMP-binding domain-like"/>
    <property type="match status" value="1"/>
</dbReference>
<dbReference type="SMART" id="SM00100">
    <property type="entry name" value="cNMP"/>
    <property type="match status" value="1"/>
</dbReference>
<dbReference type="SUPFAM" id="SSF46785">
    <property type="entry name" value="Winged helix' DNA-binding domain"/>
    <property type="match status" value="1"/>
</dbReference>
<name>A0A7Y8GVT5_9BURK</name>
<evidence type="ECO:0000256" key="3">
    <source>
        <dbReference type="ARBA" id="ARBA00023163"/>
    </source>
</evidence>
<proteinExistence type="predicted"/>
<dbReference type="InterPro" id="IPR014710">
    <property type="entry name" value="RmlC-like_jellyroll"/>
</dbReference>
<evidence type="ECO:0000313" key="6">
    <source>
        <dbReference type="EMBL" id="NWF45338.1"/>
    </source>
</evidence>
<keyword evidence="2" id="KW-0238">DNA-binding</keyword>
<dbReference type="PROSITE" id="PS50042">
    <property type="entry name" value="CNMP_BINDING_3"/>
    <property type="match status" value="1"/>
</dbReference>
<dbReference type="RefSeq" id="WP_177135183.1">
    <property type="nucleotide sequence ID" value="NZ_VYGV01000006.1"/>
</dbReference>
<dbReference type="Pfam" id="PF13545">
    <property type="entry name" value="HTH_Crp_2"/>
    <property type="match status" value="1"/>
</dbReference>
<reference evidence="6 7" key="1">
    <citation type="submission" date="2019-09" db="EMBL/GenBank/DDBJ databases">
        <title>Hydrogenophaga aromatica sp. nov., isolated from a para-xylene-degrading enrichment culture.</title>
        <authorList>
            <person name="Tancsics A."/>
            <person name="Banerjee S."/>
        </authorList>
    </citation>
    <scope>NUCLEOTIDE SEQUENCE [LARGE SCALE GENOMIC DNA]</scope>
    <source>
        <strain evidence="6 7">D2P1</strain>
    </source>
</reference>
<comment type="caution">
    <text evidence="6">The sequence shown here is derived from an EMBL/GenBank/DDBJ whole genome shotgun (WGS) entry which is preliminary data.</text>
</comment>
<dbReference type="InterPro" id="IPR036388">
    <property type="entry name" value="WH-like_DNA-bd_sf"/>
</dbReference>
<sequence>MPTTAAAQPHKAAHHHHVRCKLCASPQNCLIGRLPDEHRARLAPHIREVAFQKDECLLTEGVVSDVIRIIKRGTAMSTRLGPHRQVLPIALLGRGSLMGKFGLFDQAPQLGVTSVSAGRLCELRIDDLQKTRAMDPAFMQSLHTAMVRAFGHLADWSQVVQLRGLPRQLMAILLLLCQEQGKAVIQLPSRAALANLLSTTRGSITRSLHQLAELGVLRCIDRGHCEVLKLDLSCIDAVDENV</sequence>
<keyword evidence="7" id="KW-1185">Reference proteome</keyword>
<dbReference type="PROSITE" id="PS51063">
    <property type="entry name" value="HTH_CRP_2"/>
    <property type="match status" value="1"/>
</dbReference>
<evidence type="ECO:0000256" key="1">
    <source>
        <dbReference type="ARBA" id="ARBA00023015"/>
    </source>
</evidence>
<keyword evidence="1" id="KW-0805">Transcription regulation</keyword>
<dbReference type="Gene3D" id="1.10.10.10">
    <property type="entry name" value="Winged helix-like DNA-binding domain superfamily/Winged helix DNA-binding domain"/>
    <property type="match status" value="1"/>
</dbReference>
<dbReference type="GO" id="GO:0003677">
    <property type="term" value="F:DNA binding"/>
    <property type="evidence" value="ECO:0007669"/>
    <property type="project" value="UniProtKB-KW"/>
</dbReference>
<evidence type="ECO:0000313" key="7">
    <source>
        <dbReference type="Proteomes" id="UP000545507"/>
    </source>
</evidence>
<gene>
    <name evidence="6" type="ORF">F3K02_08770</name>
</gene>
<dbReference type="GO" id="GO:0006355">
    <property type="term" value="P:regulation of DNA-templated transcription"/>
    <property type="evidence" value="ECO:0007669"/>
    <property type="project" value="InterPro"/>
</dbReference>
<dbReference type="InterPro" id="IPR012318">
    <property type="entry name" value="HTH_CRP"/>
</dbReference>
<dbReference type="InterPro" id="IPR000595">
    <property type="entry name" value="cNMP-bd_dom"/>
</dbReference>
<feature type="domain" description="HTH crp-type" evidence="5">
    <location>
        <begin position="163"/>
        <end position="231"/>
    </location>
</feature>
<dbReference type="Proteomes" id="UP000545507">
    <property type="component" value="Unassembled WGS sequence"/>
</dbReference>
<dbReference type="Gene3D" id="2.60.120.10">
    <property type="entry name" value="Jelly Rolls"/>
    <property type="match status" value="1"/>
</dbReference>
<dbReference type="EMBL" id="VYGV01000006">
    <property type="protein sequence ID" value="NWF45338.1"/>
    <property type="molecule type" value="Genomic_DNA"/>
</dbReference>
<dbReference type="CDD" id="cd00038">
    <property type="entry name" value="CAP_ED"/>
    <property type="match status" value="1"/>
</dbReference>
<accession>A0A7Y8GVT5</accession>
<organism evidence="6 7">
    <name type="scientific">Hydrogenophaga aromaticivorans</name>
    <dbReference type="NCBI Taxonomy" id="2610898"/>
    <lineage>
        <taxon>Bacteria</taxon>
        <taxon>Pseudomonadati</taxon>
        <taxon>Pseudomonadota</taxon>
        <taxon>Betaproteobacteria</taxon>
        <taxon>Burkholderiales</taxon>
        <taxon>Comamonadaceae</taxon>
        <taxon>Hydrogenophaga</taxon>
    </lineage>
</organism>
<keyword evidence="3" id="KW-0804">Transcription</keyword>
<evidence type="ECO:0000259" key="5">
    <source>
        <dbReference type="PROSITE" id="PS51063"/>
    </source>
</evidence>